<protein>
    <submittedName>
        <fullName evidence="2">Uncharacterized protein</fullName>
    </submittedName>
</protein>
<comment type="caution">
    <text evidence="2">The sequence shown here is derived from an EMBL/GenBank/DDBJ whole genome shotgun (WGS) entry which is preliminary data.</text>
</comment>
<organism evidence="2">
    <name type="scientific">marine sediment metagenome</name>
    <dbReference type="NCBI Taxonomy" id="412755"/>
    <lineage>
        <taxon>unclassified sequences</taxon>
        <taxon>metagenomes</taxon>
        <taxon>ecological metagenomes</taxon>
    </lineage>
</organism>
<name>A0A0F9TYA0_9ZZZZ</name>
<proteinExistence type="predicted"/>
<dbReference type="AlphaFoldDB" id="A0A0F9TYA0"/>
<gene>
    <name evidence="2" type="ORF">LCGC14_0673490</name>
</gene>
<accession>A0A0F9TYA0</accession>
<evidence type="ECO:0000256" key="1">
    <source>
        <dbReference type="SAM" id="MobiDB-lite"/>
    </source>
</evidence>
<reference evidence="2" key="1">
    <citation type="journal article" date="2015" name="Nature">
        <title>Complex archaea that bridge the gap between prokaryotes and eukaryotes.</title>
        <authorList>
            <person name="Spang A."/>
            <person name="Saw J.H."/>
            <person name="Jorgensen S.L."/>
            <person name="Zaremba-Niedzwiedzka K."/>
            <person name="Martijn J."/>
            <person name="Lind A.E."/>
            <person name="van Eijk R."/>
            <person name="Schleper C."/>
            <person name="Guy L."/>
            <person name="Ettema T.J."/>
        </authorList>
    </citation>
    <scope>NUCLEOTIDE SEQUENCE</scope>
</reference>
<evidence type="ECO:0000313" key="2">
    <source>
        <dbReference type="EMBL" id="KKN46373.1"/>
    </source>
</evidence>
<sequence>MAKKECGCGCGRTLRKDNKTGFIAGHKPGSKQSGRGRRRQNSADVATIGVTDETCIQIFAGLTSEEVTALQLCRKRES</sequence>
<feature type="region of interest" description="Disordered" evidence="1">
    <location>
        <begin position="18"/>
        <end position="43"/>
    </location>
</feature>
<dbReference type="EMBL" id="LAZR01001334">
    <property type="protein sequence ID" value="KKN46373.1"/>
    <property type="molecule type" value="Genomic_DNA"/>
</dbReference>